<dbReference type="NCBIfam" id="NF038054">
    <property type="entry name" value="T3SS_SctI"/>
    <property type="match status" value="1"/>
</dbReference>
<protein>
    <submittedName>
        <fullName evidence="1">Type III secretion system inner rod subunit SctI</fullName>
    </submittedName>
</protein>
<proteinExistence type="predicted"/>
<sequence>MMNQPINISSLISDSHDISLSANESISLEQRLIATYVENSGKYESQKHQVMSLVSDISAATTPETLFAIQQQTADYNIEVSLISALTRKATGAIETLLRA</sequence>
<accession>A0AB39VKY2</accession>
<gene>
    <name evidence="1" type="primary">sctI</name>
    <name evidence="1" type="ORF">AB3G37_14765</name>
</gene>
<dbReference type="RefSeq" id="WP_369788276.1">
    <property type="nucleotide sequence ID" value="NZ_CP165628.1"/>
</dbReference>
<dbReference type="InterPro" id="IPR047754">
    <property type="entry name" value="T3SS_SctI-like"/>
</dbReference>
<dbReference type="EMBL" id="CP165628">
    <property type="protein sequence ID" value="XDU70831.1"/>
    <property type="molecule type" value="Genomic_DNA"/>
</dbReference>
<evidence type="ECO:0000313" key="1">
    <source>
        <dbReference type="EMBL" id="XDU70831.1"/>
    </source>
</evidence>
<reference evidence="1" key="1">
    <citation type="submission" date="2024-07" db="EMBL/GenBank/DDBJ databases">
        <authorList>
            <person name="Biller S.J."/>
        </authorList>
    </citation>
    <scope>NUCLEOTIDE SEQUENCE</scope>
    <source>
        <strain evidence="1">WC2420</strain>
    </source>
</reference>
<dbReference type="AlphaFoldDB" id="A0AB39VKY2"/>
<organism evidence="1">
    <name type="scientific">Rouxiella sp. WC2420</name>
    <dbReference type="NCBI Taxonomy" id="3234145"/>
    <lineage>
        <taxon>Bacteria</taxon>
        <taxon>Pseudomonadati</taxon>
        <taxon>Pseudomonadota</taxon>
        <taxon>Gammaproteobacteria</taxon>
        <taxon>Enterobacterales</taxon>
        <taxon>Yersiniaceae</taxon>
        <taxon>Rouxiella</taxon>
    </lineage>
</organism>
<name>A0AB39VKY2_9GAMM</name>